<organism evidence="2">
    <name type="scientific">Arion vulgaris</name>
    <dbReference type="NCBI Taxonomy" id="1028688"/>
    <lineage>
        <taxon>Eukaryota</taxon>
        <taxon>Metazoa</taxon>
        <taxon>Spiralia</taxon>
        <taxon>Lophotrochozoa</taxon>
        <taxon>Mollusca</taxon>
        <taxon>Gastropoda</taxon>
        <taxon>Heterobranchia</taxon>
        <taxon>Euthyneura</taxon>
        <taxon>Panpulmonata</taxon>
        <taxon>Eupulmonata</taxon>
        <taxon>Stylommatophora</taxon>
        <taxon>Helicina</taxon>
        <taxon>Arionoidea</taxon>
        <taxon>Arionidae</taxon>
        <taxon>Arion</taxon>
    </lineage>
</organism>
<dbReference type="EMBL" id="HACG01049763">
    <property type="protein sequence ID" value="CEK96628.1"/>
    <property type="molecule type" value="Transcribed_RNA"/>
</dbReference>
<dbReference type="AlphaFoldDB" id="A0A0B7BUF2"/>
<protein>
    <submittedName>
        <fullName evidence="2">Uncharacterized protein</fullName>
    </submittedName>
</protein>
<accession>A0A0B7BUF2</accession>
<proteinExistence type="predicted"/>
<gene>
    <name evidence="2" type="primary">ORF212794</name>
</gene>
<sequence length="86" mass="9457">MMSGCSGGKKPKKNPNMQVKRASDQNSVYRGAMRQAAPPNSNDTLLSSRGSTFQPTMTPASKRPQMFSPPNKLMRTAVCEVLRPSW</sequence>
<reference evidence="2" key="1">
    <citation type="submission" date="2014-12" db="EMBL/GenBank/DDBJ databases">
        <title>Insight into the proteome of Arion vulgaris.</title>
        <authorList>
            <person name="Aradska J."/>
            <person name="Bulat T."/>
            <person name="Smidak R."/>
            <person name="Sarate P."/>
            <person name="Gangsoo J."/>
            <person name="Sialana F."/>
            <person name="Bilban M."/>
            <person name="Lubec G."/>
        </authorList>
    </citation>
    <scope>NUCLEOTIDE SEQUENCE</scope>
    <source>
        <tissue evidence="2">Skin</tissue>
    </source>
</reference>
<feature type="compositionally biased region" description="Polar residues" evidence="1">
    <location>
        <begin position="38"/>
        <end position="59"/>
    </location>
</feature>
<feature type="region of interest" description="Disordered" evidence="1">
    <location>
        <begin position="1"/>
        <end position="70"/>
    </location>
</feature>
<name>A0A0B7BUF2_9EUPU</name>
<evidence type="ECO:0000256" key="1">
    <source>
        <dbReference type="SAM" id="MobiDB-lite"/>
    </source>
</evidence>
<evidence type="ECO:0000313" key="2">
    <source>
        <dbReference type="EMBL" id="CEK96628.1"/>
    </source>
</evidence>